<protein>
    <submittedName>
        <fullName evidence="3">Related to O-succinylbenzoic acid-CoA ligase (MenE)</fullName>
    </submittedName>
</protein>
<proteinExistence type="inferred from homology"/>
<dbReference type="PANTHER" id="PTHR43201:SF8">
    <property type="entry name" value="ACYL-COA SYNTHETASE FAMILY MEMBER 3"/>
    <property type="match status" value="1"/>
</dbReference>
<dbReference type="GO" id="GO:0006631">
    <property type="term" value="P:fatty acid metabolic process"/>
    <property type="evidence" value="ECO:0007669"/>
    <property type="project" value="TreeGrafter"/>
</dbReference>
<dbReference type="SUPFAM" id="SSF56801">
    <property type="entry name" value="Acetyl-CoA synthetase-like"/>
    <property type="match status" value="1"/>
</dbReference>
<name>Q6ARP6_DESPS</name>
<evidence type="ECO:0000313" key="4">
    <source>
        <dbReference type="Proteomes" id="UP000000602"/>
    </source>
</evidence>
<feature type="domain" description="AMP-dependent synthetase/ligase" evidence="2">
    <location>
        <begin position="51"/>
        <end position="226"/>
    </location>
</feature>
<dbReference type="OrthoDB" id="9766486at2"/>
<dbReference type="eggNOG" id="COG0318">
    <property type="taxonomic scope" value="Bacteria"/>
</dbReference>
<sequence length="356" mass="39689">MDSVKIDGKIYDAESLTSLLKSEAFLDLPLWRQNIFTFLAAWWQSAESIEQYTSGSTGKAKPIQLAKRAMLASARRTCAFFHISEVSRLALCLSAEYIAGKMMLIRALVSGAELLTIAPEGNPHRKFSDDIDFVAMVPLQAENMLRDIGYTVRVKTVLLGGAEVSAPLRELILACPETEFYLGYGMTETCSHVALQKIGVDDIYRGLPGVEFACDERGCLVVEDGEVVGQALISNDMAALCAGGFRWLGRWDNIINSGGIKFSPEELESRIVHLLDYPFLLTSSPDSRLGRKIILVIESADIYYLSRSKQDLFRKKMCLMLAEVLDKYALPRQIIYVSQLVRTASGKVDRRFIYSL</sequence>
<evidence type="ECO:0000256" key="1">
    <source>
        <dbReference type="ARBA" id="ARBA00006432"/>
    </source>
</evidence>
<organism evidence="3 4">
    <name type="scientific">Desulfotalea psychrophila (strain LSv54 / DSM 12343)</name>
    <dbReference type="NCBI Taxonomy" id="177439"/>
    <lineage>
        <taxon>Bacteria</taxon>
        <taxon>Pseudomonadati</taxon>
        <taxon>Thermodesulfobacteriota</taxon>
        <taxon>Desulfobulbia</taxon>
        <taxon>Desulfobulbales</taxon>
        <taxon>Desulfocapsaceae</taxon>
        <taxon>Desulfotalea</taxon>
    </lineage>
</organism>
<dbReference type="EMBL" id="CR522870">
    <property type="protein sequence ID" value="CAG34979.1"/>
    <property type="molecule type" value="Genomic_DNA"/>
</dbReference>
<dbReference type="RefSeq" id="WP_011187495.1">
    <property type="nucleotide sequence ID" value="NC_006138.1"/>
</dbReference>
<dbReference type="InterPro" id="IPR000873">
    <property type="entry name" value="AMP-dep_synth/lig_dom"/>
</dbReference>
<dbReference type="PANTHER" id="PTHR43201">
    <property type="entry name" value="ACYL-COA SYNTHETASE"/>
    <property type="match status" value="1"/>
</dbReference>
<keyword evidence="4" id="KW-1185">Reference proteome</keyword>
<dbReference type="InterPro" id="IPR045851">
    <property type="entry name" value="AMP-bd_C_sf"/>
</dbReference>
<dbReference type="STRING" id="177439.DP0250"/>
<reference evidence="4" key="1">
    <citation type="journal article" date="2004" name="Environ. Microbiol.">
        <title>The genome of Desulfotalea psychrophila, a sulfate-reducing bacterium from permanently cold Arctic sediments.</title>
        <authorList>
            <person name="Rabus R."/>
            <person name="Ruepp A."/>
            <person name="Frickey T."/>
            <person name="Rattei T."/>
            <person name="Fartmann B."/>
            <person name="Stark M."/>
            <person name="Bauer M."/>
            <person name="Zibat A."/>
            <person name="Lombardot T."/>
            <person name="Becker I."/>
            <person name="Amann J."/>
            <person name="Gellner K."/>
            <person name="Teeling H."/>
            <person name="Leuschner W.D."/>
            <person name="Gloeckner F.-O."/>
            <person name="Lupas A.N."/>
            <person name="Amann R."/>
            <person name="Klenk H.-P."/>
        </authorList>
    </citation>
    <scope>NUCLEOTIDE SEQUENCE [LARGE SCALE GENOMIC DNA]</scope>
    <source>
        <strain evidence="4">DSM 12343 / LSv54</strain>
    </source>
</reference>
<gene>
    <name evidence="3" type="ordered locus">DP0250</name>
</gene>
<dbReference type="GO" id="GO:0031956">
    <property type="term" value="F:medium-chain fatty acid-CoA ligase activity"/>
    <property type="evidence" value="ECO:0007669"/>
    <property type="project" value="TreeGrafter"/>
</dbReference>
<comment type="similarity">
    <text evidence="1">Belongs to the ATP-dependent AMP-binding enzyme family.</text>
</comment>
<dbReference type="Gene3D" id="3.40.50.12780">
    <property type="entry name" value="N-terminal domain of ligase-like"/>
    <property type="match status" value="1"/>
</dbReference>
<dbReference type="Pfam" id="PF00501">
    <property type="entry name" value="AMP-binding"/>
    <property type="match status" value="1"/>
</dbReference>
<dbReference type="Gene3D" id="3.30.300.30">
    <property type="match status" value="1"/>
</dbReference>
<keyword evidence="3" id="KW-0436">Ligase</keyword>
<dbReference type="AlphaFoldDB" id="Q6ARP6"/>
<dbReference type="HOGENOM" id="CLU_062005_0_0_7"/>
<dbReference type="InterPro" id="IPR042099">
    <property type="entry name" value="ANL_N_sf"/>
</dbReference>
<evidence type="ECO:0000259" key="2">
    <source>
        <dbReference type="Pfam" id="PF00501"/>
    </source>
</evidence>
<accession>Q6ARP6</accession>
<dbReference type="Proteomes" id="UP000000602">
    <property type="component" value="Chromosome"/>
</dbReference>
<evidence type="ECO:0000313" key="3">
    <source>
        <dbReference type="EMBL" id="CAG34979.1"/>
    </source>
</evidence>
<dbReference type="KEGG" id="dps:DP0250"/>